<evidence type="ECO:0000256" key="7">
    <source>
        <dbReference type="SAM" id="Phobius"/>
    </source>
</evidence>
<accession>A0A891ZJG2</accession>
<evidence type="ECO:0000256" key="2">
    <source>
        <dbReference type="ARBA" id="ARBA00022640"/>
    </source>
</evidence>
<dbReference type="GO" id="GO:0009536">
    <property type="term" value="C:plastid"/>
    <property type="evidence" value="ECO:0007669"/>
    <property type="project" value="UniProtKB-ARBA"/>
</dbReference>
<organism evidence="8">
    <name type="scientific">Semiaquilegia guangxiensis</name>
    <dbReference type="NCBI Taxonomy" id="1969800"/>
    <lineage>
        <taxon>Eukaryota</taxon>
        <taxon>Viridiplantae</taxon>
        <taxon>Streptophyta</taxon>
        <taxon>Embryophyta</taxon>
        <taxon>Tracheophyta</taxon>
        <taxon>Spermatophyta</taxon>
        <taxon>Magnoliopsida</taxon>
        <taxon>Ranunculales</taxon>
        <taxon>Ranunculaceae</taxon>
        <taxon>Thalictroideae</taxon>
        <taxon>Semiaquilegia</taxon>
    </lineage>
</organism>
<dbReference type="PRINTS" id="PR00127">
    <property type="entry name" value="CLPPROTEASEP"/>
</dbReference>
<gene>
    <name evidence="8" type="primary">clpP</name>
</gene>
<keyword evidence="2 8" id="KW-0934">Plastid</keyword>
<dbReference type="GO" id="GO:0004252">
    <property type="term" value="F:serine-type endopeptidase activity"/>
    <property type="evidence" value="ECO:0007669"/>
    <property type="project" value="InterPro"/>
</dbReference>
<dbReference type="Pfam" id="PF00574">
    <property type="entry name" value="CLP_protease"/>
    <property type="match status" value="1"/>
</dbReference>
<comment type="similarity">
    <text evidence="1 6">Belongs to the peptidase S14 family.</text>
</comment>
<evidence type="ECO:0000256" key="3">
    <source>
        <dbReference type="ARBA" id="ARBA00022670"/>
    </source>
</evidence>
<dbReference type="EMBL" id="MT410682">
    <property type="protein sequence ID" value="QRN71313.1"/>
    <property type="molecule type" value="Genomic_DNA"/>
</dbReference>
<feature type="transmembrane region" description="Helical" evidence="7">
    <location>
        <begin position="127"/>
        <end position="146"/>
    </location>
</feature>
<evidence type="ECO:0000313" key="8">
    <source>
        <dbReference type="EMBL" id="QRN71313.1"/>
    </source>
</evidence>
<evidence type="ECO:0000256" key="4">
    <source>
        <dbReference type="ARBA" id="ARBA00022801"/>
    </source>
</evidence>
<dbReference type="GO" id="GO:0009368">
    <property type="term" value="C:endopeptidase Clp complex"/>
    <property type="evidence" value="ECO:0007669"/>
    <property type="project" value="TreeGrafter"/>
</dbReference>
<keyword evidence="3 8" id="KW-0645">Protease</keyword>
<name>A0A891ZJG2_9MAGN</name>
<keyword evidence="5" id="KW-0720">Serine protease</keyword>
<sequence length="244" mass="27776">MHFVLLYGLSNLGIKYVITFSHQSKMSERNSSFLQFMPVGVPKVPFLIPKAKEASWVDVYNRLYRQRFLFLGQEIDRVISNQLVGLIVFLNIENNKKDIFLYINCPGGWILPGFGLVGTMQTVQPDVNTICLGVAVSIGSFILLGGTTTKRLAFEHAKIMMYQPFSSFFKLAPIDGRLELKLLRDAHQKIVRAYVRKTGQTPWAVSRDLKKPFFMTPEEAQKYGIVDAIADFTPHPIRMILTKK</sequence>
<evidence type="ECO:0000256" key="1">
    <source>
        <dbReference type="ARBA" id="ARBA00007039"/>
    </source>
</evidence>
<feature type="transmembrane region" description="Helical" evidence="7">
    <location>
        <begin position="99"/>
        <end position="121"/>
    </location>
</feature>
<keyword evidence="7" id="KW-1133">Transmembrane helix</keyword>
<dbReference type="CDD" id="cd07017">
    <property type="entry name" value="S14_ClpP_2"/>
    <property type="match status" value="1"/>
</dbReference>
<dbReference type="GO" id="GO:0051117">
    <property type="term" value="F:ATPase binding"/>
    <property type="evidence" value="ECO:0007669"/>
    <property type="project" value="TreeGrafter"/>
</dbReference>
<geneLocation type="chloroplast" evidence="8"/>
<dbReference type="PANTHER" id="PTHR10381:SF15">
    <property type="entry name" value="CHLOROPLASTIC ATP-DEPENDENT CLP PROTEASE PROTEOLYTIC SUBUNIT 1"/>
    <property type="match status" value="1"/>
</dbReference>
<dbReference type="InterPro" id="IPR001907">
    <property type="entry name" value="ClpP"/>
</dbReference>
<reference evidence="8" key="1">
    <citation type="journal article" date="2020" name="Mitochondrial DNA Part B Resour">
        <title>The complete chloroplast genome of Semiaquilegia guangxiensis, a rare and endemic herb in Guangxi, China.</title>
        <authorList>
            <person name="Qin X.M."/>
            <person name="Huang Z.P."/>
            <person name="Lu Y.B."/>
            <person name="Zhang Q."/>
        </authorList>
    </citation>
    <scope>NUCLEOTIDE SEQUENCE</scope>
</reference>
<evidence type="ECO:0000256" key="5">
    <source>
        <dbReference type="ARBA" id="ARBA00022825"/>
    </source>
</evidence>
<keyword evidence="8" id="KW-0150">Chloroplast</keyword>
<dbReference type="GO" id="GO:0004176">
    <property type="term" value="F:ATP-dependent peptidase activity"/>
    <property type="evidence" value="ECO:0007669"/>
    <property type="project" value="InterPro"/>
</dbReference>
<keyword evidence="7" id="KW-0472">Membrane</keyword>
<keyword evidence="7" id="KW-0812">Transmembrane</keyword>
<dbReference type="GO" id="GO:0006515">
    <property type="term" value="P:protein quality control for misfolded or incompletely synthesized proteins"/>
    <property type="evidence" value="ECO:0007669"/>
    <property type="project" value="TreeGrafter"/>
</dbReference>
<protein>
    <recommendedName>
        <fullName evidence="6">ATP-dependent Clp protease proteolytic subunit</fullName>
    </recommendedName>
</protein>
<evidence type="ECO:0000256" key="6">
    <source>
        <dbReference type="RuleBase" id="RU003567"/>
    </source>
</evidence>
<dbReference type="InterPro" id="IPR029045">
    <property type="entry name" value="ClpP/crotonase-like_dom_sf"/>
</dbReference>
<keyword evidence="4" id="KW-0378">Hydrolase</keyword>
<dbReference type="SUPFAM" id="SSF52096">
    <property type="entry name" value="ClpP/crotonase"/>
    <property type="match status" value="1"/>
</dbReference>
<dbReference type="Gene3D" id="3.90.226.10">
    <property type="entry name" value="2-enoyl-CoA Hydratase, Chain A, domain 1"/>
    <property type="match status" value="1"/>
</dbReference>
<dbReference type="RefSeq" id="YP_010164743.1">
    <property type="nucleotide sequence ID" value="NC_057495.1"/>
</dbReference>
<dbReference type="PANTHER" id="PTHR10381">
    <property type="entry name" value="ATP-DEPENDENT CLP PROTEASE PROTEOLYTIC SUBUNIT"/>
    <property type="match status" value="1"/>
</dbReference>
<proteinExistence type="inferred from homology"/>
<dbReference type="AlphaFoldDB" id="A0A891ZJG2"/>
<dbReference type="InterPro" id="IPR023562">
    <property type="entry name" value="ClpP/TepA"/>
</dbReference>
<dbReference type="GeneID" id="67268719"/>